<gene>
    <name evidence="2" type="ORF">Mgrana_00307</name>
</gene>
<dbReference type="InterPro" id="IPR011991">
    <property type="entry name" value="ArsR-like_HTH"/>
</dbReference>
<dbReference type="CDD" id="cd00090">
    <property type="entry name" value="HTH_ARSR"/>
    <property type="match status" value="1"/>
</dbReference>
<dbReference type="Pfam" id="PF12802">
    <property type="entry name" value="MarR_2"/>
    <property type="match status" value="1"/>
</dbReference>
<proteinExistence type="predicted"/>
<evidence type="ECO:0000313" key="3">
    <source>
        <dbReference type="Proteomes" id="UP000266178"/>
    </source>
</evidence>
<dbReference type="InterPro" id="IPR001845">
    <property type="entry name" value="HTH_ArsR_DNA-bd_dom"/>
</dbReference>
<name>A0A399FAU4_9DEIN</name>
<dbReference type="AlphaFoldDB" id="A0A399FAU4"/>
<reference evidence="2 3" key="1">
    <citation type="submission" date="2018-08" db="EMBL/GenBank/DDBJ databases">
        <title>Meiothermus granaticius genome AF-68 sequencing project.</title>
        <authorList>
            <person name="Da Costa M.S."/>
            <person name="Albuquerque L."/>
            <person name="Raposo P."/>
            <person name="Froufe H.J.C."/>
            <person name="Barroso C.S."/>
            <person name="Egas C."/>
        </authorList>
    </citation>
    <scope>NUCLEOTIDE SEQUENCE [LARGE SCALE GENOMIC DNA]</scope>
    <source>
        <strain evidence="2 3">AF-68</strain>
    </source>
</reference>
<evidence type="ECO:0000313" key="2">
    <source>
        <dbReference type="EMBL" id="RIH93724.1"/>
    </source>
</evidence>
<organism evidence="2 3">
    <name type="scientific">Meiothermus granaticius NBRC 107808</name>
    <dbReference type="NCBI Taxonomy" id="1227551"/>
    <lineage>
        <taxon>Bacteria</taxon>
        <taxon>Thermotogati</taxon>
        <taxon>Deinococcota</taxon>
        <taxon>Deinococci</taxon>
        <taxon>Thermales</taxon>
        <taxon>Thermaceae</taxon>
        <taxon>Meiothermus</taxon>
    </lineage>
</organism>
<dbReference type="InterPro" id="IPR039422">
    <property type="entry name" value="MarR/SlyA-like"/>
</dbReference>
<dbReference type="InterPro" id="IPR036388">
    <property type="entry name" value="WH-like_DNA-bd_sf"/>
</dbReference>
<dbReference type="Proteomes" id="UP000266178">
    <property type="component" value="Unassembled WGS sequence"/>
</dbReference>
<dbReference type="SMART" id="SM00418">
    <property type="entry name" value="HTH_ARSR"/>
    <property type="match status" value="1"/>
</dbReference>
<evidence type="ECO:0000259" key="1">
    <source>
        <dbReference type="PROSITE" id="PS50995"/>
    </source>
</evidence>
<feature type="domain" description="HTH marR-type" evidence="1">
    <location>
        <begin position="1"/>
        <end position="119"/>
    </location>
</feature>
<sequence>MLDRPLEQALHLDFTELTALRLIEEGVHSPSELAREMQVPPPTVSRILNRLVELGLVERRMDQNNLRRFQLYLTEQGLQARLKTRQIVAQVLQEHYGHIPETVLSEALSGLAALEPYLKEARYA</sequence>
<dbReference type="PANTHER" id="PTHR33164">
    <property type="entry name" value="TRANSCRIPTIONAL REGULATOR, MARR FAMILY"/>
    <property type="match status" value="1"/>
</dbReference>
<dbReference type="PANTHER" id="PTHR33164:SF43">
    <property type="entry name" value="HTH-TYPE TRANSCRIPTIONAL REPRESSOR YETL"/>
    <property type="match status" value="1"/>
</dbReference>
<dbReference type="EMBL" id="QWLB01000003">
    <property type="protein sequence ID" value="RIH93724.1"/>
    <property type="molecule type" value="Genomic_DNA"/>
</dbReference>
<keyword evidence="3" id="KW-1185">Reference proteome</keyword>
<dbReference type="Gene3D" id="1.10.10.10">
    <property type="entry name" value="Winged helix-like DNA-binding domain superfamily/Winged helix DNA-binding domain"/>
    <property type="match status" value="1"/>
</dbReference>
<dbReference type="SMART" id="SM00347">
    <property type="entry name" value="HTH_MARR"/>
    <property type="match status" value="1"/>
</dbReference>
<dbReference type="InterPro" id="IPR036390">
    <property type="entry name" value="WH_DNA-bd_sf"/>
</dbReference>
<dbReference type="PRINTS" id="PR00598">
    <property type="entry name" value="HTHMARR"/>
</dbReference>
<accession>A0A399FAU4</accession>
<dbReference type="PROSITE" id="PS50995">
    <property type="entry name" value="HTH_MARR_2"/>
    <property type="match status" value="1"/>
</dbReference>
<dbReference type="InterPro" id="IPR000835">
    <property type="entry name" value="HTH_MarR-typ"/>
</dbReference>
<protein>
    <submittedName>
        <fullName evidence="2">Homoprotocatechuate degradation operon regulator, HpaR</fullName>
    </submittedName>
</protein>
<dbReference type="GO" id="GO:0003700">
    <property type="term" value="F:DNA-binding transcription factor activity"/>
    <property type="evidence" value="ECO:0007669"/>
    <property type="project" value="InterPro"/>
</dbReference>
<dbReference type="GO" id="GO:0006950">
    <property type="term" value="P:response to stress"/>
    <property type="evidence" value="ECO:0007669"/>
    <property type="project" value="TreeGrafter"/>
</dbReference>
<comment type="caution">
    <text evidence="2">The sequence shown here is derived from an EMBL/GenBank/DDBJ whole genome shotgun (WGS) entry which is preliminary data.</text>
</comment>
<dbReference type="SUPFAM" id="SSF46785">
    <property type="entry name" value="Winged helix' DNA-binding domain"/>
    <property type="match status" value="1"/>
</dbReference>